<dbReference type="Proteomes" id="UP000504633">
    <property type="component" value="Unplaced"/>
</dbReference>
<evidence type="ECO:0000256" key="2">
    <source>
        <dbReference type="SAM" id="MobiDB-lite"/>
    </source>
</evidence>
<dbReference type="GeneID" id="111593422"/>
<dbReference type="InterPro" id="IPR015496">
    <property type="entry name" value="Ubiquilin"/>
</dbReference>
<feature type="region of interest" description="Disordered" evidence="2">
    <location>
        <begin position="422"/>
        <end position="480"/>
    </location>
</feature>
<dbReference type="GO" id="GO:0006511">
    <property type="term" value="P:ubiquitin-dependent protein catabolic process"/>
    <property type="evidence" value="ECO:0007669"/>
    <property type="project" value="TreeGrafter"/>
</dbReference>
<dbReference type="KEGG" id="dhe:111593422"/>
<dbReference type="SUPFAM" id="SSF54236">
    <property type="entry name" value="Ubiquitin-like"/>
    <property type="match status" value="1"/>
</dbReference>
<dbReference type="FunFam" id="1.10.8.10:FF:000077">
    <property type="entry name" value="Ubiquilin like"/>
    <property type="match status" value="1"/>
</dbReference>
<feature type="domain" description="Ubiquitin-like" evidence="4">
    <location>
        <begin position="9"/>
        <end position="79"/>
    </location>
</feature>
<protein>
    <recommendedName>
        <fullName evidence="1">Ubiquilin-like protein</fullName>
    </recommendedName>
</protein>
<dbReference type="Pfam" id="PF23195">
    <property type="entry name" value="UBQLN1"/>
    <property type="match status" value="1"/>
</dbReference>
<evidence type="ECO:0000256" key="1">
    <source>
        <dbReference type="ARBA" id="ARBA00074668"/>
    </source>
</evidence>
<dbReference type="OrthoDB" id="9450922at2759"/>
<feature type="compositionally biased region" description="Low complexity" evidence="2">
    <location>
        <begin position="449"/>
        <end position="473"/>
    </location>
</feature>
<dbReference type="CTD" id="32977"/>
<dbReference type="FunFam" id="3.10.20.90:FF:000095">
    <property type="entry name" value="Ubiquilin 4"/>
    <property type="match status" value="1"/>
</dbReference>
<feature type="compositionally biased region" description="Polar residues" evidence="2">
    <location>
        <begin position="261"/>
        <end position="274"/>
    </location>
</feature>
<dbReference type="InterPro" id="IPR029071">
    <property type="entry name" value="Ubiquitin-like_domsf"/>
</dbReference>
<dbReference type="OMA" id="EVRFQTQ"/>
<evidence type="ECO:0000259" key="3">
    <source>
        <dbReference type="PROSITE" id="PS50030"/>
    </source>
</evidence>
<accession>A0A6J2SS35</accession>
<dbReference type="RefSeq" id="XP_030079926.1">
    <property type="nucleotide sequence ID" value="XM_030224066.1"/>
</dbReference>
<dbReference type="Pfam" id="PF00240">
    <property type="entry name" value="ubiquitin"/>
    <property type="match status" value="1"/>
</dbReference>
<feature type="domain" description="UBA" evidence="3">
    <location>
        <begin position="522"/>
        <end position="564"/>
    </location>
</feature>
<dbReference type="GO" id="GO:0005829">
    <property type="term" value="C:cytosol"/>
    <property type="evidence" value="ECO:0007669"/>
    <property type="project" value="TreeGrafter"/>
</dbReference>
<feature type="region of interest" description="Disordered" evidence="2">
    <location>
        <begin position="248"/>
        <end position="315"/>
    </location>
</feature>
<dbReference type="PROSITE" id="PS50053">
    <property type="entry name" value="UBIQUITIN_2"/>
    <property type="match status" value="1"/>
</dbReference>
<feature type="compositionally biased region" description="Low complexity" evidence="2">
    <location>
        <begin position="284"/>
        <end position="303"/>
    </location>
</feature>
<keyword evidence="5" id="KW-1185">Reference proteome</keyword>
<evidence type="ECO:0000313" key="5">
    <source>
        <dbReference type="Proteomes" id="UP000504633"/>
    </source>
</evidence>
<dbReference type="InterPro" id="IPR006636">
    <property type="entry name" value="STI1_HS-bd"/>
</dbReference>
<dbReference type="SUPFAM" id="SSF46934">
    <property type="entry name" value="UBA-like"/>
    <property type="match status" value="1"/>
</dbReference>
<name>A0A6J2SS35_DROHY</name>
<dbReference type="Gene3D" id="1.10.260.100">
    <property type="match status" value="1"/>
</dbReference>
<dbReference type="Pfam" id="PF00627">
    <property type="entry name" value="UBA"/>
    <property type="match status" value="1"/>
</dbReference>
<dbReference type="PANTHER" id="PTHR10677">
    <property type="entry name" value="UBIQUILIN"/>
    <property type="match status" value="1"/>
</dbReference>
<dbReference type="SMART" id="SM00165">
    <property type="entry name" value="UBA"/>
    <property type="match status" value="1"/>
</dbReference>
<dbReference type="InterPro" id="IPR000626">
    <property type="entry name" value="Ubiquitin-like_dom"/>
</dbReference>
<sequence>MAEGGSKRINVVVKTPKDKKTVEVDEDSGIKDFKILVAQKFEAEPEQLVLIFAGKIMKDTDTLKMHNIKDNLTVHLVIKAPTRTNETPARAPADVRQTPFGLNHFGGLAGMEALGAGSNTFMDLQARMQNELLNNGDMLRSLMDNPLVQQMMNNPETMRQLITSNPQMQDLMQRNPEISHMLNNPDLLRQTMELARNPSMLQELMRSHDRAMSNLESVPGGYSALQRIYRDIQEPMMNAATESFGRNPFAGLVEGGGGNTAGVNPQQGTENRNPLPNPWGTGSGNRSGSNSNSQSNNTGPNNQRAGDQPPNNVLNTPAMRSLLQQMADNPALMQNLLNAPYTRSMMESMSQDPDMASRLLSTSPLLSNNPQLQDQVRQMMPQFMAQMQNPDVMNMLTNPEAINAILQIQQGMEQLRSAAPNLVGTLGIPPPPPGVNPTGATDPASGDGTTTNTNSTNSATNASSINNSTTPNNVSASLSNATNPAAGTLAPGGGPNAQLFNDFMMRMLNGMSNNADSTQPPEVRYQSQLEQLASMGFVNRDANLQALIATFGDINAAVERLLSLNQLSLS</sequence>
<dbReference type="InterPro" id="IPR015940">
    <property type="entry name" value="UBA"/>
</dbReference>
<dbReference type="InterPro" id="IPR009060">
    <property type="entry name" value="UBA-like_sf"/>
</dbReference>
<organism evidence="5 6">
    <name type="scientific">Drosophila hydei</name>
    <name type="common">Fruit fly</name>
    <dbReference type="NCBI Taxonomy" id="7224"/>
    <lineage>
        <taxon>Eukaryota</taxon>
        <taxon>Metazoa</taxon>
        <taxon>Ecdysozoa</taxon>
        <taxon>Arthropoda</taxon>
        <taxon>Hexapoda</taxon>
        <taxon>Insecta</taxon>
        <taxon>Pterygota</taxon>
        <taxon>Neoptera</taxon>
        <taxon>Endopterygota</taxon>
        <taxon>Diptera</taxon>
        <taxon>Brachycera</taxon>
        <taxon>Muscomorpha</taxon>
        <taxon>Ephydroidea</taxon>
        <taxon>Drosophilidae</taxon>
        <taxon>Drosophila</taxon>
    </lineage>
</organism>
<reference evidence="6" key="1">
    <citation type="submission" date="2025-08" db="UniProtKB">
        <authorList>
            <consortium name="RefSeq"/>
        </authorList>
    </citation>
    <scope>IDENTIFICATION</scope>
    <source>
        <strain evidence="6">15085-1641.00</strain>
        <tissue evidence="6">Whole body</tissue>
    </source>
</reference>
<dbReference type="FunFam" id="1.10.260.100:FF:000001">
    <property type="entry name" value="Ubiquilin 1"/>
    <property type="match status" value="1"/>
</dbReference>
<dbReference type="SMART" id="SM00727">
    <property type="entry name" value="STI1"/>
    <property type="match status" value="4"/>
</dbReference>
<dbReference type="Gene3D" id="3.10.20.90">
    <property type="entry name" value="Phosphatidylinositol 3-kinase Catalytic Subunit, Chain A, domain 1"/>
    <property type="match status" value="1"/>
</dbReference>
<dbReference type="PANTHER" id="PTHR10677:SF3">
    <property type="entry name" value="FI07626P-RELATED"/>
    <property type="match status" value="1"/>
</dbReference>
<evidence type="ECO:0000259" key="4">
    <source>
        <dbReference type="PROSITE" id="PS50053"/>
    </source>
</evidence>
<evidence type="ECO:0000313" key="6">
    <source>
        <dbReference type="RefSeq" id="XP_030079926.1"/>
    </source>
</evidence>
<proteinExistence type="predicted"/>
<gene>
    <name evidence="6" type="primary">LOC111593422</name>
</gene>
<dbReference type="Gene3D" id="1.10.8.10">
    <property type="entry name" value="DNA helicase RuvA subunit, C-terminal domain"/>
    <property type="match status" value="1"/>
</dbReference>
<dbReference type="SMART" id="SM00213">
    <property type="entry name" value="UBQ"/>
    <property type="match status" value="1"/>
</dbReference>
<dbReference type="PROSITE" id="PS50030">
    <property type="entry name" value="UBA"/>
    <property type="match status" value="1"/>
</dbReference>
<dbReference type="CDD" id="cd01808">
    <property type="entry name" value="Ubl_PLICs"/>
    <property type="match status" value="1"/>
</dbReference>
<dbReference type="GO" id="GO:0031593">
    <property type="term" value="F:polyubiquitin modification-dependent protein binding"/>
    <property type="evidence" value="ECO:0007669"/>
    <property type="project" value="TreeGrafter"/>
</dbReference>
<dbReference type="AlphaFoldDB" id="A0A6J2SS35"/>
<dbReference type="CDD" id="cd14399">
    <property type="entry name" value="UBA_PLICs"/>
    <property type="match status" value="1"/>
</dbReference>